<evidence type="ECO:0000256" key="1">
    <source>
        <dbReference type="SAM" id="SignalP"/>
    </source>
</evidence>
<name>G2PIM8_ALLRU</name>
<evidence type="ECO:0000313" key="2">
    <source>
        <dbReference type="EMBL" id="AEM70742.1"/>
    </source>
</evidence>
<keyword evidence="3" id="KW-1185">Reference proteome</keyword>
<proteinExistence type="predicted"/>
<reference evidence="3" key="1">
    <citation type="submission" date="2011-08" db="EMBL/GenBank/DDBJ databases">
        <title>The complete genome of Muricauda ruestringensis DSM 13258.</title>
        <authorList>
            <person name="Lucas S."/>
            <person name="Han J."/>
            <person name="Lapidus A."/>
            <person name="Bruce D."/>
            <person name="Goodwin L."/>
            <person name="Pitluck S."/>
            <person name="Peters L."/>
            <person name="Kyrpides N."/>
            <person name="Mavromatis K."/>
            <person name="Ivanova N."/>
            <person name="Ovchinnikova G."/>
            <person name="Teshima H."/>
            <person name="Detter J.C."/>
            <person name="Tapia R."/>
            <person name="Han C."/>
            <person name="Land M."/>
            <person name="Hauser L."/>
            <person name="Markowitz V."/>
            <person name="Cheng J.-F."/>
            <person name="Hugenholtz P."/>
            <person name="Woyke T."/>
            <person name="Wu D."/>
            <person name="Spring S."/>
            <person name="Schroeder M."/>
            <person name="Brambilla E."/>
            <person name="Klenk H.-P."/>
            <person name="Eisen J.A."/>
        </authorList>
    </citation>
    <scope>NUCLEOTIDE SEQUENCE [LARGE SCALE GENOMIC DNA]</scope>
    <source>
        <strain evidence="3">DSM 13258 / LMG 19739 / B1</strain>
    </source>
</reference>
<dbReference type="OrthoDB" id="1403097at2"/>
<evidence type="ECO:0000313" key="3">
    <source>
        <dbReference type="Proteomes" id="UP000008908"/>
    </source>
</evidence>
<organism evidence="2 3">
    <name type="scientific">Allomuricauda ruestringensis (strain DSM 13258 / CIP 107369 / LMG 19739 / B1)</name>
    <name type="common">Muricauda ruestringensis</name>
    <dbReference type="NCBI Taxonomy" id="886377"/>
    <lineage>
        <taxon>Bacteria</taxon>
        <taxon>Pseudomonadati</taxon>
        <taxon>Bacteroidota</taxon>
        <taxon>Flavobacteriia</taxon>
        <taxon>Flavobacteriales</taxon>
        <taxon>Flavobacteriaceae</taxon>
        <taxon>Flagellimonas</taxon>
    </lineage>
</organism>
<gene>
    <name evidence="2" type="ordered locus">Murru_1702</name>
</gene>
<dbReference type="Proteomes" id="UP000008908">
    <property type="component" value="Chromosome"/>
</dbReference>
<accession>G2PIM8</accession>
<dbReference type="KEGG" id="mrs:Murru_1702"/>
<dbReference type="HOGENOM" id="CLU_675813_0_0_10"/>
<dbReference type="AlphaFoldDB" id="G2PIM8"/>
<reference evidence="2 3" key="2">
    <citation type="journal article" date="2012" name="Stand. Genomic Sci.">
        <title>Complete genome sequence of the facultatively anaerobic, appendaged bacterium Muricauda ruestringensis type strain (B1(T)).</title>
        <authorList>
            <person name="Huntemann M."/>
            <person name="Teshima H."/>
            <person name="Lapidus A."/>
            <person name="Nolan M."/>
            <person name="Lucas S."/>
            <person name="Hammon N."/>
            <person name="Deshpande S."/>
            <person name="Cheng J.F."/>
            <person name="Tapia R."/>
            <person name="Goodwin L.A."/>
            <person name="Pitluck S."/>
            <person name="Liolios K."/>
            <person name="Pagani I."/>
            <person name="Ivanova N."/>
            <person name="Mavromatis K."/>
            <person name="Mikhailova N."/>
            <person name="Pati A."/>
            <person name="Chen A."/>
            <person name="Palaniappan K."/>
            <person name="Land M."/>
            <person name="Hauser L."/>
            <person name="Pan C."/>
            <person name="Brambilla E.M."/>
            <person name="Rohde M."/>
            <person name="Spring S."/>
            <person name="Goker M."/>
            <person name="Detter J.C."/>
            <person name="Bristow J."/>
            <person name="Eisen J.A."/>
            <person name="Markowitz V."/>
            <person name="Hugenholtz P."/>
            <person name="Kyrpides N.C."/>
            <person name="Klenk H.P."/>
            <person name="Woyke T."/>
        </authorList>
    </citation>
    <scope>NUCLEOTIDE SEQUENCE [LARGE SCALE GENOMIC DNA]</scope>
    <source>
        <strain evidence="3">DSM 13258 / LMG 19739 / B1</strain>
    </source>
</reference>
<dbReference type="EMBL" id="CP002999">
    <property type="protein sequence ID" value="AEM70742.1"/>
    <property type="molecule type" value="Genomic_DNA"/>
</dbReference>
<sequence length="407" mass="46794">MKTTKTALCLLMVCMGFMARSQQLKNGTYYRTASDGTIEVSDCCDNGKLTITFKNTDGTENTRELKSVQGTDGLYLHVGDGFFYFIAESDGYLERYIFNGNFNYATADPADYYEILSQDQSLVNSKKSTAELRRNMLESGKEKFYFPKLLTKYAKAPANERFEVDKYYRGISSTGQKSTMNVKVIDKNTIDVDFGAKVKMFTLKGRTDTQRFYRHHLNPNIFMYYDTPTYWGRSSPHQYIYFGADGIHYIYNEGGKSIFLFGDEKKKKYSDQEITEMEFKAKEDIEKKFWKQVGIFMESWTEKPKMPTAAMNDDAIKAEALKALQKHAKEKGWKENFTDVVITSGSWSDVITVSYIGRIVEVAAKATWPDGRCTFQYFDLMSMHENGGYSKTLFHYATGNQYDTDCE</sequence>
<protein>
    <submittedName>
        <fullName evidence="2">Uncharacterized protein</fullName>
    </submittedName>
</protein>
<feature type="signal peptide" evidence="1">
    <location>
        <begin position="1"/>
        <end position="21"/>
    </location>
</feature>
<feature type="chain" id="PRO_5003435313" evidence="1">
    <location>
        <begin position="22"/>
        <end position="407"/>
    </location>
</feature>
<dbReference type="RefSeq" id="WP_014033023.1">
    <property type="nucleotide sequence ID" value="NC_015945.1"/>
</dbReference>
<keyword evidence="1" id="KW-0732">Signal</keyword>